<evidence type="ECO:0000313" key="1">
    <source>
        <dbReference type="EMBL" id="KAI5312785.1"/>
    </source>
</evidence>
<proteinExistence type="predicted"/>
<gene>
    <name evidence="1" type="ORF">L3X38_041959</name>
</gene>
<comment type="caution">
    <text evidence="1">The sequence shown here is derived from an EMBL/GenBank/DDBJ whole genome shotgun (WGS) entry which is preliminary data.</text>
</comment>
<evidence type="ECO:0000313" key="2">
    <source>
        <dbReference type="Proteomes" id="UP001054821"/>
    </source>
</evidence>
<dbReference type="Proteomes" id="UP001054821">
    <property type="component" value="Chromosome 8"/>
</dbReference>
<dbReference type="EMBL" id="JAJFAZ020000008">
    <property type="protein sequence ID" value="KAI5312785.1"/>
    <property type="molecule type" value="Genomic_DNA"/>
</dbReference>
<organism evidence="1 2">
    <name type="scientific">Prunus dulcis</name>
    <name type="common">Almond</name>
    <name type="synonym">Amygdalus dulcis</name>
    <dbReference type="NCBI Taxonomy" id="3755"/>
    <lineage>
        <taxon>Eukaryota</taxon>
        <taxon>Viridiplantae</taxon>
        <taxon>Streptophyta</taxon>
        <taxon>Embryophyta</taxon>
        <taxon>Tracheophyta</taxon>
        <taxon>Spermatophyta</taxon>
        <taxon>Magnoliopsida</taxon>
        <taxon>eudicotyledons</taxon>
        <taxon>Gunneridae</taxon>
        <taxon>Pentapetalae</taxon>
        <taxon>rosids</taxon>
        <taxon>fabids</taxon>
        <taxon>Rosales</taxon>
        <taxon>Rosaceae</taxon>
        <taxon>Amygdaloideae</taxon>
        <taxon>Amygdaleae</taxon>
        <taxon>Prunus</taxon>
    </lineage>
</organism>
<sequence>MTAEQVSGTPGIKKMRFETRLDFLYSTALGHGHEASMSLSPLGIRRASLREEIDTSTPFESIEEAVTHFGDSGIIHWSKTLPDLANLISTDCTAGYHGSDKRAAEGVGVEEEVQMSLGYCKEQMDEVVLVHEFKNQAPRVLRKVRTALGSTLVPFINKIDNCYISILWLGLRSLWHGS</sequence>
<accession>A0AAD4UTY6</accession>
<reference evidence="1 2" key="1">
    <citation type="journal article" date="2022" name="G3 (Bethesda)">
        <title>Whole-genome sequence and methylome profiling of the almond [Prunus dulcis (Mill.) D.A. Webb] cultivar 'Nonpareil'.</title>
        <authorList>
            <person name="D'Amico-Willman K.M."/>
            <person name="Ouma W.Z."/>
            <person name="Meulia T."/>
            <person name="Sideli G.M."/>
            <person name="Gradziel T.M."/>
            <person name="Fresnedo-Ramirez J."/>
        </authorList>
    </citation>
    <scope>NUCLEOTIDE SEQUENCE [LARGE SCALE GENOMIC DNA]</scope>
    <source>
        <strain evidence="1">Clone GOH B32 T37-40</strain>
    </source>
</reference>
<keyword evidence="2" id="KW-1185">Reference proteome</keyword>
<protein>
    <submittedName>
        <fullName evidence="1">Uncharacterized protein</fullName>
    </submittedName>
</protein>
<dbReference type="AlphaFoldDB" id="A0AAD4UTY6"/>
<name>A0AAD4UTY6_PRUDU</name>